<reference evidence="1 2" key="1">
    <citation type="journal article" date="2015" name="Genome Announc.">
        <title>Draft Genome Sequence of Cyanobacterium Hassallia byssoidea Strain VB512170, Isolated from Monuments in India.</title>
        <authorList>
            <person name="Singh D."/>
            <person name="Chandrababunaidu M.M."/>
            <person name="Panda A."/>
            <person name="Sen D."/>
            <person name="Bhattacharyya S."/>
            <person name="Adhikary S.P."/>
            <person name="Tripathy S."/>
        </authorList>
    </citation>
    <scope>NUCLEOTIDE SEQUENCE [LARGE SCALE GENOMIC DNA]</scope>
    <source>
        <strain evidence="1 2">VB512170</strain>
    </source>
</reference>
<organism evidence="1 2">
    <name type="scientific">Hassallia byssoidea VB512170</name>
    <dbReference type="NCBI Taxonomy" id="1304833"/>
    <lineage>
        <taxon>Bacteria</taxon>
        <taxon>Bacillati</taxon>
        <taxon>Cyanobacteriota</taxon>
        <taxon>Cyanophyceae</taxon>
        <taxon>Nostocales</taxon>
        <taxon>Tolypothrichaceae</taxon>
        <taxon>Hassallia</taxon>
    </lineage>
</organism>
<evidence type="ECO:0000313" key="2">
    <source>
        <dbReference type="Proteomes" id="UP000031549"/>
    </source>
</evidence>
<proteinExistence type="predicted"/>
<dbReference type="RefSeq" id="WP_039741477.1">
    <property type="nucleotide sequence ID" value="NZ_JTCM02000135.1"/>
</dbReference>
<comment type="caution">
    <text evidence="1">The sequence shown here is derived from an EMBL/GenBank/DDBJ whole genome shotgun (WGS) entry which is preliminary data.</text>
</comment>
<evidence type="ECO:0000313" key="1">
    <source>
        <dbReference type="EMBL" id="NEU76837.1"/>
    </source>
</evidence>
<dbReference type="AlphaFoldDB" id="A0A846HH51"/>
<keyword evidence="2" id="KW-1185">Reference proteome</keyword>
<protein>
    <submittedName>
        <fullName evidence="1">Uncharacterized protein</fullName>
    </submittedName>
</protein>
<name>A0A846HH51_9CYAN</name>
<gene>
    <name evidence="1" type="ORF">PI95_031100</name>
</gene>
<accession>A0A846HH51</accession>
<dbReference type="EMBL" id="JTCM02000135">
    <property type="protein sequence ID" value="NEU76837.1"/>
    <property type="molecule type" value="Genomic_DNA"/>
</dbReference>
<dbReference type="Proteomes" id="UP000031549">
    <property type="component" value="Unassembled WGS sequence"/>
</dbReference>
<sequence>MLLARQEISGQSTGNRIQRRIVNKVLSGAGGGTHEPLEVKTLYYKKSPIRVVIAPEGLEWVALDILRALFPSDEMCSNYWALQTLPIGFRPKRLIKSEDKDPKEKVFDSLLNVKQTLRFYEIPNSELQEGLSYRTVILHEVLFGWLSRYLSYEVIHDFFDWFSNHPRLVNIGCKRQYRVDVTSYFA</sequence>